<comment type="caution">
    <text evidence="5">The sequence shown here is derived from an EMBL/GenBank/DDBJ whole genome shotgun (WGS) entry which is preliminary data.</text>
</comment>
<feature type="region of interest" description="Disordered" evidence="3">
    <location>
        <begin position="52"/>
        <end position="76"/>
    </location>
</feature>
<evidence type="ECO:0000256" key="2">
    <source>
        <dbReference type="PROSITE-ProRule" id="PRU00035"/>
    </source>
</evidence>
<dbReference type="SUPFAM" id="SSF47370">
    <property type="entry name" value="Bromodomain"/>
    <property type="match status" value="1"/>
</dbReference>
<organism evidence="5 6">
    <name type="scientific">Cinnamomum micranthum f. kanehirae</name>
    <dbReference type="NCBI Taxonomy" id="337451"/>
    <lineage>
        <taxon>Eukaryota</taxon>
        <taxon>Viridiplantae</taxon>
        <taxon>Streptophyta</taxon>
        <taxon>Embryophyta</taxon>
        <taxon>Tracheophyta</taxon>
        <taxon>Spermatophyta</taxon>
        <taxon>Magnoliopsida</taxon>
        <taxon>Magnoliidae</taxon>
        <taxon>Laurales</taxon>
        <taxon>Lauraceae</taxon>
        <taxon>Cinnamomum</taxon>
    </lineage>
</organism>
<reference evidence="5 6" key="1">
    <citation type="journal article" date="2019" name="Nat. Plants">
        <title>Stout camphor tree genome fills gaps in understanding of flowering plant genome evolution.</title>
        <authorList>
            <person name="Chaw S.M."/>
            <person name="Liu Y.C."/>
            <person name="Wu Y.W."/>
            <person name="Wang H.Y."/>
            <person name="Lin C.I."/>
            <person name="Wu C.S."/>
            <person name="Ke H.M."/>
            <person name="Chang L.Y."/>
            <person name="Hsu C.Y."/>
            <person name="Yang H.T."/>
            <person name="Sudianto E."/>
            <person name="Hsu M.H."/>
            <person name="Wu K.P."/>
            <person name="Wang L.N."/>
            <person name="Leebens-Mack J.H."/>
            <person name="Tsai I.J."/>
        </authorList>
    </citation>
    <scope>NUCLEOTIDE SEQUENCE [LARGE SCALE GENOMIC DNA]</scope>
    <source>
        <strain evidence="6">cv. Chaw 1501</strain>
        <tissue evidence="5">Young leaves</tissue>
    </source>
</reference>
<feature type="domain" description="Bromo" evidence="4">
    <location>
        <begin position="280"/>
        <end position="353"/>
    </location>
</feature>
<dbReference type="InterPro" id="IPR018359">
    <property type="entry name" value="Bromodomain_CS"/>
</dbReference>
<keyword evidence="6" id="KW-1185">Reference proteome</keyword>
<feature type="region of interest" description="Disordered" evidence="3">
    <location>
        <begin position="243"/>
        <end position="265"/>
    </location>
</feature>
<feature type="compositionally biased region" description="Basic and acidic residues" evidence="3">
    <location>
        <begin position="466"/>
        <end position="478"/>
    </location>
</feature>
<name>A0A3S3MY48_9MAGN</name>
<feature type="compositionally biased region" description="Basic residues" evidence="3">
    <location>
        <begin position="55"/>
        <end position="72"/>
    </location>
</feature>
<dbReference type="InterPro" id="IPR001487">
    <property type="entry name" value="Bromodomain"/>
</dbReference>
<protein>
    <submittedName>
        <fullName evidence="5">Bromodomain-containing protein</fullName>
    </submittedName>
</protein>
<keyword evidence="1 2" id="KW-0103">Bromodomain</keyword>
<feature type="region of interest" description="Disordered" evidence="3">
    <location>
        <begin position="380"/>
        <end position="503"/>
    </location>
</feature>
<evidence type="ECO:0000256" key="3">
    <source>
        <dbReference type="SAM" id="MobiDB-lite"/>
    </source>
</evidence>
<feature type="compositionally biased region" description="Basic residues" evidence="3">
    <location>
        <begin position="192"/>
        <end position="203"/>
    </location>
</feature>
<accession>A0A3S3MY48</accession>
<feature type="compositionally biased region" description="Polar residues" evidence="3">
    <location>
        <begin position="412"/>
        <end position="421"/>
    </location>
</feature>
<dbReference type="InterPro" id="IPR036427">
    <property type="entry name" value="Bromodomain-like_sf"/>
</dbReference>
<dbReference type="Proteomes" id="UP000283530">
    <property type="component" value="Unassembled WGS sequence"/>
</dbReference>
<dbReference type="AlphaFoldDB" id="A0A3S3MY48"/>
<feature type="region of interest" description="Disordered" evidence="3">
    <location>
        <begin position="115"/>
        <end position="164"/>
    </location>
</feature>
<dbReference type="PRINTS" id="PR00503">
    <property type="entry name" value="BROMODOMAIN"/>
</dbReference>
<dbReference type="SMART" id="SM00297">
    <property type="entry name" value="BROMO"/>
    <property type="match status" value="1"/>
</dbReference>
<proteinExistence type="predicted"/>
<dbReference type="Pfam" id="PF03004">
    <property type="entry name" value="Transposase_24"/>
    <property type="match status" value="1"/>
</dbReference>
<feature type="compositionally biased region" description="Basic and acidic residues" evidence="3">
    <location>
        <begin position="654"/>
        <end position="670"/>
    </location>
</feature>
<feature type="compositionally biased region" description="Basic and acidic residues" evidence="3">
    <location>
        <begin position="398"/>
        <end position="410"/>
    </location>
</feature>
<evidence type="ECO:0000313" key="6">
    <source>
        <dbReference type="Proteomes" id="UP000283530"/>
    </source>
</evidence>
<dbReference type="PROSITE" id="PS00633">
    <property type="entry name" value="BROMODOMAIN_1"/>
    <property type="match status" value="1"/>
</dbReference>
<feature type="region of interest" description="Disordered" evidence="3">
    <location>
        <begin position="650"/>
        <end position="670"/>
    </location>
</feature>
<gene>
    <name evidence="5" type="ORF">CKAN_01350600</name>
</gene>
<evidence type="ECO:0000313" key="5">
    <source>
        <dbReference type="EMBL" id="RWR84682.1"/>
    </source>
</evidence>
<dbReference type="Pfam" id="PF26133">
    <property type="entry name" value="DUF8039"/>
    <property type="match status" value="1"/>
</dbReference>
<dbReference type="Pfam" id="PF00439">
    <property type="entry name" value="Bromodomain"/>
    <property type="match status" value="1"/>
</dbReference>
<dbReference type="EMBL" id="QPKB01000005">
    <property type="protein sequence ID" value="RWR84682.1"/>
    <property type="molecule type" value="Genomic_DNA"/>
</dbReference>
<dbReference type="PANTHER" id="PTHR47809">
    <property type="entry name" value="DNA-BINDING BROMODOMAIN-CONTAINING PROTEIN"/>
    <property type="match status" value="1"/>
</dbReference>
<dbReference type="InterPro" id="IPR058352">
    <property type="entry name" value="DUF8039"/>
</dbReference>
<sequence length="906" mass="100616">MDKGTLKIKFKALTGKNPTHNPHKDSTIPLLQIAKVAERHLSSEEHFLTGVSGAMKRKRGSRRTNKKGKKRKETTAPANYLGPNLVALNTEDNSGLDALNSAIDIDVLSHGHDLPSKVSDMNGGGLDDKPVGRGKGKLRTSKTLETHHTHSNTQTQSDTEKTVSDEHGEFMENMGDAAISLPAKQVSVSAKVSKKPGTRKNKSSKGLGSSSAINGDKHINRPNSPVQIPADRNHALIDKEKAVDSSTLRELHKESSLPDQDRQCNENELSTALEVIKKIMKMDAAKPFNAPVNPVALKIPDYFDIIETPMDFGTICSDLEHGRKYVNSEEVFRDVQFIWENCCRYNNKGDYILNQLKHVKKNFMKYWMAAGLHCEFPRRNSDDSLDQDSGMPEGLPQEDEHGPLKAREKASGSINDTSLDQDSGMLGGLPQEDEHEPNKARKEGNGSVTDASLDQDSDMPEGLPQEDEHGPNEAHEEASGSINGIPMAEEGDGISVNAGTSSSLKQKPVITLNAFGLPVGDYSAKLATRCGKLVRTHVPISIKDWRAVPKSMKDELWKLLQDEFVVPQSYKNKCLKSMSEMFRKYKTTLRMRYLDPHTTQEDRLSNCPPIVRPEDWEAFIDHNSNPKTIEQRKKNAEVRKNLDIYHTSGRHGHARLEEKMKRQRKEDDPPLTRAEVWIQAHIKKDGSVPSSVSSHIERVKELLSSQDEVNSHDILNDPLTQVFGVDTRGRVRGVGNVSRTQILGSSTTLEKLAVEERKVIEQSTSIKNLESRVDYLIEEIGGIKQLIIEQRVASGSQASASVPLKMPKSVAVSNIIGNDQPSMILRPCKLLSWRKEVVAHGTAYIGNEPQQIYCKSLPEDMYKIMIDVIKKGDVELPNPDGYHSTLGEVGNGSFVAWPMSFTTFTD</sequence>
<evidence type="ECO:0000259" key="4">
    <source>
        <dbReference type="PROSITE" id="PS50014"/>
    </source>
</evidence>
<dbReference type="OrthoDB" id="21449at2759"/>
<evidence type="ECO:0000256" key="1">
    <source>
        <dbReference type="ARBA" id="ARBA00023117"/>
    </source>
</evidence>
<dbReference type="PROSITE" id="PS50014">
    <property type="entry name" value="BROMODOMAIN_2"/>
    <property type="match status" value="1"/>
</dbReference>
<dbReference type="PANTHER" id="PTHR47809:SF2">
    <property type="entry name" value="DNA-BINDING BROMODOMAIN-CONTAINING PROTEIN"/>
    <property type="match status" value="1"/>
</dbReference>
<feature type="region of interest" description="Disordered" evidence="3">
    <location>
        <begin position="189"/>
        <end position="229"/>
    </location>
</feature>
<dbReference type="InterPro" id="IPR004252">
    <property type="entry name" value="Probable_transposase_24"/>
</dbReference>
<dbReference type="Gene3D" id="1.20.920.10">
    <property type="entry name" value="Bromodomain-like"/>
    <property type="match status" value="1"/>
</dbReference>
<dbReference type="STRING" id="337451.A0A3S3MY48"/>